<accession>A0ABW7IZW3</accession>
<feature type="transmembrane region" description="Helical" evidence="2">
    <location>
        <begin position="12"/>
        <end position="33"/>
    </location>
</feature>
<evidence type="ECO:0000313" key="3">
    <source>
        <dbReference type="EMBL" id="MFH0267215.1"/>
    </source>
</evidence>
<evidence type="ECO:0000256" key="1">
    <source>
        <dbReference type="SAM" id="Coils"/>
    </source>
</evidence>
<keyword evidence="2" id="KW-0812">Transmembrane</keyword>
<keyword evidence="1" id="KW-0175">Coiled coil</keyword>
<reference evidence="3 4" key="1">
    <citation type="submission" date="2024-10" db="EMBL/GenBank/DDBJ databases">
        <authorList>
            <person name="Yibar A."/>
            <person name="Saticioglu I.B."/>
            <person name="Duman M."/>
            <person name="Ajmi N."/>
            <person name="Gurler F."/>
            <person name="Ay H."/>
            <person name="Onuk E."/>
            <person name="Guler S."/>
            <person name="Romalde J.L."/>
        </authorList>
    </citation>
    <scope>NUCLEOTIDE SEQUENCE [LARGE SCALE GENOMIC DNA]</scope>
    <source>
        <strain evidence="3 4">14-MA-B</strain>
    </source>
</reference>
<dbReference type="EMBL" id="JBIHSN010000003">
    <property type="protein sequence ID" value="MFH0267215.1"/>
    <property type="molecule type" value="Genomic_DNA"/>
</dbReference>
<dbReference type="Pfam" id="PF10828">
    <property type="entry name" value="DUF2570"/>
    <property type="match status" value="1"/>
</dbReference>
<dbReference type="Proteomes" id="UP001607151">
    <property type="component" value="Unassembled WGS sequence"/>
</dbReference>
<proteinExistence type="predicted"/>
<protein>
    <submittedName>
        <fullName evidence="3">DUF2570 family protein</fullName>
    </submittedName>
</protein>
<keyword evidence="2" id="KW-0472">Membrane</keyword>
<feature type="coiled-coil region" evidence="1">
    <location>
        <begin position="62"/>
        <end position="100"/>
    </location>
</feature>
<dbReference type="RefSeq" id="WP_394608728.1">
    <property type="nucleotide sequence ID" value="NZ_JBIHSN010000003.1"/>
</dbReference>
<evidence type="ECO:0000313" key="4">
    <source>
        <dbReference type="Proteomes" id="UP001607151"/>
    </source>
</evidence>
<dbReference type="InterPro" id="IPR022538">
    <property type="entry name" value="DUF2570"/>
</dbReference>
<gene>
    <name evidence="3" type="ORF">ACGRQ9_17355</name>
</gene>
<keyword evidence="4" id="KW-1185">Reference proteome</keyword>
<sequence length="145" mass="16462">MMDLISSFFSGTIAKVMPIIFVLFFLSILANYYQSNRIDALLLENKLIKERLGDVIAENNALAALVEKREQERDMNQSLVDQLNQDNHKLQQQASQVQTQIRTVIKHEKCYDTAIPNVAIDRMREQYQSGDAVQNGGAKTASRTD</sequence>
<evidence type="ECO:0000256" key="2">
    <source>
        <dbReference type="SAM" id="Phobius"/>
    </source>
</evidence>
<name>A0ABW7IZW3_9VIBR</name>
<organism evidence="3 4">
    <name type="scientific">Vibrio rumoiensis</name>
    <dbReference type="NCBI Taxonomy" id="76258"/>
    <lineage>
        <taxon>Bacteria</taxon>
        <taxon>Pseudomonadati</taxon>
        <taxon>Pseudomonadota</taxon>
        <taxon>Gammaproteobacteria</taxon>
        <taxon>Vibrionales</taxon>
        <taxon>Vibrionaceae</taxon>
        <taxon>Vibrio</taxon>
    </lineage>
</organism>
<keyword evidence="2" id="KW-1133">Transmembrane helix</keyword>
<comment type="caution">
    <text evidence="3">The sequence shown here is derived from an EMBL/GenBank/DDBJ whole genome shotgun (WGS) entry which is preliminary data.</text>
</comment>